<keyword evidence="3" id="KW-1185">Reference proteome</keyword>
<evidence type="ECO:0000313" key="3">
    <source>
        <dbReference type="Proteomes" id="UP000729402"/>
    </source>
</evidence>
<reference evidence="2" key="2">
    <citation type="submission" date="2021-02" db="EMBL/GenBank/DDBJ databases">
        <authorList>
            <person name="Kimball J.A."/>
            <person name="Haas M.W."/>
            <person name="Macchietto M."/>
            <person name="Kono T."/>
            <person name="Duquette J."/>
            <person name="Shao M."/>
        </authorList>
    </citation>
    <scope>NUCLEOTIDE SEQUENCE</scope>
    <source>
        <tissue evidence="2">Fresh leaf tissue</tissue>
    </source>
</reference>
<accession>A0A8J5RR29</accession>
<evidence type="ECO:0000256" key="1">
    <source>
        <dbReference type="SAM" id="MobiDB-lite"/>
    </source>
</evidence>
<protein>
    <submittedName>
        <fullName evidence="2">Uncharacterized protein</fullName>
    </submittedName>
</protein>
<gene>
    <name evidence="2" type="ORF">GUJ93_ZPchr0001g30264</name>
</gene>
<dbReference type="AlphaFoldDB" id="A0A8J5RR29"/>
<proteinExistence type="predicted"/>
<feature type="compositionally biased region" description="Basic and acidic residues" evidence="1">
    <location>
        <begin position="1"/>
        <end position="28"/>
    </location>
</feature>
<dbReference type="EMBL" id="JAAALK010000288">
    <property type="protein sequence ID" value="KAG8052522.1"/>
    <property type="molecule type" value="Genomic_DNA"/>
</dbReference>
<comment type="caution">
    <text evidence="2">The sequence shown here is derived from an EMBL/GenBank/DDBJ whole genome shotgun (WGS) entry which is preliminary data.</text>
</comment>
<evidence type="ECO:0000313" key="2">
    <source>
        <dbReference type="EMBL" id="KAG8052522.1"/>
    </source>
</evidence>
<organism evidence="2 3">
    <name type="scientific">Zizania palustris</name>
    <name type="common">Northern wild rice</name>
    <dbReference type="NCBI Taxonomy" id="103762"/>
    <lineage>
        <taxon>Eukaryota</taxon>
        <taxon>Viridiplantae</taxon>
        <taxon>Streptophyta</taxon>
        <taxon>Embryophyta</taxon>
        <taxon>Tracheophyta</taxon>
        <taxon>Spermatophyta</taxon>
        <taxon>Magnoliopsida</taxon>
        <taxon>Liliopsida</taxon>
        <taxon>Poales</taxon>
        <taxon>Poaceae</taxon>
        <taxon>BOP clade</taxon>
        <taxon>Oryzoideae</taxon>
        <taxon>Oryzeae</taxon>
        <taxon>Zizaniinae</taxon>
        <taxon>Zizania</taxon>
    </lineage>
</organism>
<sequence length="88" mass="9701">MVSNHRERVEHAKAEGRKSRVAHRREEAGLAQICHRPRGPPSWPRAAAPSPSAPPPPVCEHCSATVSDCREHIERVEAEGPKSCATRH</sequence>
<feature type="region of interest" description="Disordered" evidence="1">
    <location>
        <begin position="1"/>
        <end position="59"/>
    </location>
</feature>
<dbReference type="Proteomes" id="UP000729402">
    <property type="component" value="Unassembled WGS sequence"/>
</dbReference>
<reference evidence="2" key="1">
    <citation type="journal article" date="2021" name="bioRxiv">
        <title>Whole Genome Assembly and Annotation of Northern Wild Rice, Zizania palustris L., Supports a Whole Genome Duplication in the Zizania Genus.</title>
        <authorList>
            <person name="Haas M."/>
            <person name="Kono T."/>
            <person name="Macchietto M."/>
            <person name="Millas R."/>
            <person name="McGilp L."/>
            <person name="Shao M."/>
            <person name="Duquette J."/>
            <person name="Hirsch C.N."/>
            <person name="Kimball J."/>
        </authorList>
    </citation>
    <scope>NUCLEOTIDE SEQUENCE</scope>
    <source>
        <tissue evidence="2">Fresh leaf tissue</tissue>
    </source>
</reference>
<name>A0A8J5RR29_ZIZPA</name>